<dbReference type="InterPro" id="IPR036721">
    <property type="entry name" value="RCK_C_sf"/>
</dbReference>
<evidence type="ECO:0000259" key="1">
    <source>
        <dbReference type="PROSITE" id="PS51201"/>
    </source>
</evidence>
<feature type="domain" description="RCK N-terminal" evidence="1">
    <location>
        <begin position="3"/>
        <end position="119"/>
    </location>
</feature>
<dbReference type="InterPro" id="IPR006037">
    <property type="entry name" value="RCK_C"/>
</dbReference>
<keyword evidence="4" id="KW-1185">Reference proteome</keyword>
<name>A0A292II91_9MOLU</name>
<accession>A0A292II91</accession>
<dbReference type="EMBL" id="HG937516">
    <property type="protein sequence ID" value="CDN40600.1"/>
    <property type="molecule type" value="Genomic_DNA"/>
</dbReference>
<evidence type="ECO:0000259" key="2">
    <source>
        <dbReference type="PROSITE" id="PS51202"/>
    </source>
</evidence>
<dbReference type="SUPFAM" id="SSF116726">
    <property type="entry name" value="TrkA C-terminal domain-like"/>
    <property type="match status" value="1"/>
</dbReference>
<dbReference type="Gene3D" id="3.40.50.720">
    <property type="entry name" value="NAD(P)-binding Rossmann-like Domain"/>
    <property type="match status" value="1"/>
</dbReference>
<reference evidence="3 4" key="1">
    <citation type="journal article" date="2015" name="Clin. Infect. Dis.">
        <title>Genomic Investigations unmask Mycoplasma amphoriforme, a new respiratory pathogen.</title>
        <authorList>
            <person name="Gillespie S.H."/>
            <person name="Ling C.L."/>
            <person name="Oravcova K."/>
            <person name="Pinheiro M."/>
            <person name="Wells L."/>
            <person name="Bryant J.M."/>
            <person name="McHugh T.D."/>
            <person name="Bebear C."/>
            <person name="Webster D."/>
            <person name="Harris S.R."/>
            <person name="Seth-Smith H.M."/>
            <person name="Thomson N.R."/>
        </authorList>
    </citation>
    <scope>NUCLEOTIDE SEQUENCE [LARGE SCALE GENOMIC DNA]</scope>
    <source>
        <strain evidence="3 4">A39</strain>
    </source>
</reference>
<dbReference type="InterPro" id="IPR050721">
    <property type="entry name" value="Trk_Ktr_HKT_K-transport"/>
</dbReference>
<dbReference type="Pfam" id="PF02080">
    <property type="entry name" value="TrkA_C"/>
    <property type="match status" value="1"/>
</dbReference>
<dbReference type="InterPro" id="IPR036291">
    <property type="entry name" value="NAD(P)-bd_dom_sf"/>
</dbReference>
<dbReference type="PANTHER" id="PTHR43833:SF7">
    <property type="entry name" value="KTR SYSTEM POTASSIUM UPTAKE PROTEIN C"/>
    <property type="match status" value="1"/>
</dbReference>
<evidence type="ECO:0000313" key="3">
    <source>
        <dbReference type="EMBL" id="CDN40600.1"/>
    </source>
</evidence>
<dbReference type="PROSITE" id="PS51202">
    <property type="entry name" value="RCK_C"/>
    <property type="match status" value="1"/>
</dbReference>
<dbReference type="KEGG" id="mamp:MAMA39_04820"/>
<evidence type="ECO:0008006" key="5">
    <source>
        <dbReference type="Google" id="ProtNLM"/>
    </source>
</evidence>
<dbReference type="AlphaFoldDB" id="A0A292II91"/>
<organism evidence="3 4">
    <name type="scientific">Mycoplasma amphoriforme A39</name>
    <dbReference type="NCBI Taxonomy" id="572419"/>
    <lineage>
        <taxon>Bacteria</taxon>
        <taxon>Bacillati</taxon>
        <taxon>Mycoplasmatota</taxon>
        <taxon>Mollicutes</taxon>
        <taxon>Mycoplasmataceae</taxon>
        <taxon>Mycoplasma</taxon>
    </lineage>
</organism>
<dbReference type="PANTHER" id="PTHR43833">
    <property type="entry name" value="POTASSIUM CHANNEL PROTEIN 2-RELATED-RELATED"/>
    <property type="match status" value="1"/>
</dbReference>
<dbReference type="Proteomes" id="UP000261764">
    <property type="component" value="Chromosome I"/>
</dbReference>
<sequence>MAKADICIIGLGRFGMKVSESLLPNNNKMLLIDNHNELVQLAAKKFEHVVCADATDLNTLEELGLKNFSIVIVGISNIETSIMICANLKELKVKNVIARAKNIVHKRVLNTMGVRDSVIPEEIVAQNIALKVIHNLSADLTFLGQGISFVKTIVTNSKLFDQKIVELNLRNYGGANIISIQRHGELIFPITGDTTLGENDLVAAVCKSEHLDLFIEYMSAKKR</sequence>
<dbReference type="PROSITE" id="PS51201">
    <property type="entry name" value="RCK_N"/>
    <property type="match status" value="1"/>
</dbReference>
<feature type="domain" description="RCK C-terminal" evidence="2">
    <location>
        <begin position="135"/>
        <end position="220"/>
    </location>
</feature>
<dbReference type="GO" id="GO:0008324">
    <property type="term" value="F:monoatomic cation transmembrane transporter activity"/>
    <property type="evidence" value="ECO:0007669"/>
    <property type="project" value="InterPro"/>
</dbReference>
<dbReference type="GO" id="GO:0006813">
    <property type="term" value="P:potassium ion transport"/>
    <property type="evidence" value="ECO:0007669"/>
    <property type="project" value="InterPro"/>
</dbReference>
<dbReference type="Gene3D" id="3.30.70.1450">
    <property type="entry name" value="Regulator of K+ conductance, C-terminal domain"/>
    <property type="match status" value="1"/>
</dbReference>
<dbReference type="RefSeq" id="WP_343251225.1">
    <property type="nucleotide sequence ID" value="NZ_HG937516.1"/>
</dbReference>
<protein>
    <recommendedName>
        <fullName evidence="5">RCK N-terminal domain-containing protein</fullName>
    </recommendedName>
</protein>
<dbReference type="InterPro" id="IPR003148">
    <property type="entry name" value="RCK_N"/>
</dbReference>
<dbReference type="SUPFAM" id="SSF51735">
    <property type="entry name" value="NAD(P)-binding Rossmann-fold domains"/>
    <property type="match status" value="1"/>
</dbReference>
<proteinExistence type="predicted"/>
<gene>
    <name evidence="3" type="ORF">MAMA39_04820</name>
</gene>
<evidence type="ECO:0000313" key="4">
    <source>
        <dbReference type="Proteomes" id="UP000261764"/>
    </source>
</evidence>
<dbReference type="Pfam" id="PF02254">
    <property type="entry name" value="TrkA_N"/>
    <property type="match status" value="1"/>
</dbReference>